<name>A0A8J4VSJ9_9ROSI</name>
<dbReference type="AlphaFoldDB" id="A0A8J4VSJ9"/>
<keyword evidence="2" id="KW-1185">Reference proteome</keyword>
<protein>
    <submittedName>
        <fullName evidence="1">Uncharacterized protein</fullName>
    </submittedName>
</protein>
<evidence type="ECO:0000313" key="1">
    <source>
        <dbReference type="EMBL" id="KAF3959231.1"/>
    </source>
</evidence>
<accession>A0A8J4VSJ9</accession>
<gene>
    <name evidence="1" type="ORF">CMV_015935</name>
</gene>
<comment type="caution">
    <text evidence="1">The sequence shown here is derived from an EMBL/GenBank/DDBJ whole genome shotgun (WGS) entry which is preliminary data.</text>
</comment>
<evidence type="ECO:0000313" key="2">
    <source>
        <dbReference type="Proteomes" id="UP000737018"/>
    </source>
</evidence>
<sequence>MAEVRACVGAELRRQSNMHYTFSWKDSGQLKAGKPPYAKPETTGYSVGTKADDDPQCFPLLRIPHLHQRKRCFTAGFQFLSDLFHSCQQSMTQQQPGVCLLPKLGEEGPTSPPKTHWHVANPSLRSTLTLVLNEFL</sequence>
<dbReference type="EMBL" id="JRKL02002375">
    <property type="protein sequence ID" value="KAF3959231.1"/>
    <property type="molecule type" value="Genomic_DNA"/>
</dbReference>
<dbReference type="Proteomes" id="UP000737018">
    <property type="component" value="Unassembled WGS sequence"/>
</dbReference>
<reference evidence="1" key="1">
    <citation type="submission" date="2020-03" db="EMBL/GenBank/DDBJ databases">
        <title>Castanea mollissima Vanexum genome sequencing.</title>
        <authorList>
            <person name="Staton M."/>
        </authorList>
    </citation>
    <scope>NUCLEOTIDE SEQUENCE</scope>
    <source>
        <tissue evidence="1">Leaf</tissue>
    </source>
</reference>
<proteinExistence type="predicted"/>
<organism evidence="1 2">
    <name type="scientific">Castanea mollissima</name>
    <name type="common">Chinese chestnut</name>
    <dbReference type="NCBI Taxonomy" id="60419"/>
    <lineage>
        <taxon>Eukaryota</taxon>
        <taxon>Viridiplantae</taxon>
        <taxon>Streptophyta</taxon>
        <taxon>Embryophyta</taxon>
        <taxon>Tracheophyta</taxon>
        <taxon>Spermatophyta</taxon>
        <taxon>Magnoliopsida</taxon>
        <taxon>eudicotyledons</taxon>
        <taxon>Gunneridae</taxon>
        <taxon>Pentapetalae</taxon>
        <taxon>rosids</taxon>
        <taxon>fabids</taxon>
        <taxon>Fagales</taxon>
        <taxon>Fagaceae</taxon>
        <taxon>Castanea</taxon>
    </lineage>
</organism>